<keyword evidence="2" id="KW-1185">Reference proteome</keyword>
<dbReference type="EMBL" id="PVTR01000005">
    <property type="protein sequence ID" value="PRY88049.1"/>
    <property type="molecule type" value="Genomic_DNA"/>
</dbReference>
<protein>
    <submittedName>
        <fullName evidence="1">Uncharacterized protein</fullName>
    </submittedName>
</protein>
<dbReference type="RefSeq" id="WP_106133541.1">
    <property type="nucleotide sequence ID" value="NZ_PVTR01000005.1"/>
</dbReference>
<evidence type="ECO:0000313" key="2">
    <source>
        <dbReference type="Proteomes" id="UP000238157"/>
    </source>
</evidence>
<gene>
    <name evidence="1" type="ORF">CLW00_105170</name>
</gene>
<comment type="caution">
    <text evidence="1">The sequence shown here is derived from an EMBL/GenBank/DDBJ whole genome shotgun (WGS) entry which is preliminary data.</text>
</comment>
<evidence type="ECO:0000313" key="1">
    <source>
        <dbReference type="EMBL" id="PRY88049.1"/>
    </source>
</evidence>
<proteinExistence type="predicted"/>
<organism evidence="1 2">
    <name type="scientific">Mongoliibacter ruber</name>
    <dbReference type="NCBI Taxonomy" id="1750599"/>
    <lineage>
        <taxon>Bacteria</taxon>
        <taxon>Pseudomonadati</taxon>
        <taxon>Bacteroidota</taxon>
        <taxon>Cytophagia</taxon>
        <taxon>Cytophagales</taxon>
        <taxon>Cyclobacteriaceae</taxon>
        <taxon>Mongoliibacter</taxon>
    </lineage>
</organism>
<accession>A0A2T0WMX4</accession>
<name>A0A2T0WMX4_9BACT</name>
<sequence>MQKARNVTKLKKIILSISIFFVLSISNGQDIDQYHNILNEIFKSEIKEKNNLLDKVDLSSDWIDYLEDSVFVSKTLRYSCNKESVGDLIKQIDLIKARETIENTSDFTWQKRKLNSSFKLQKKVAQRGLTYQYSIPIKEKKIVIVRIKSFDSYYNTIGDYIYLMKKDPNQAWDIACILVIQEIFPDYN</sequence>
<reference evidence="1 2" key="1">
    <citation type="submission" date="2018-03" db="EMBL/GenBank/DDBJ databases">
        <title>Genomic Encyclopedia of Archaeal and Bacterial Type Strains, Phase II (KMG-II): from individual species to whole genera.</title>
        <authorList>
            <person name="Goeker M."/>
        </authorList>
    </citation>
    <scope>NUCLEOTIDE SEQUENCE [LARGE SCALE GENOMIC DNA]</scope>
    <source>
        <strain evidence="1 2">DSM 27929</strain>
    </source>
</reference>
<dbReference type="AlphaFoldDB" id="A0A2T0WMX4"/>
<dbReference type="Proteomes" id="UP000238157">
    <property type="component" value="Unassembled WGS sequence"/>
</dbReference>